<comment type="similarity">
    <text evidence="2">Belongs to the nicastrin family.</text>
</comment>
<evidence type="ECO:0008006" key="12">
    <source>
        <dbReference type="Google" id="ProtNLM"/>
    </source>
</evidence>
<protein>
    <recommendedName>
        <fullName evidence="12">Nicastrin</fullName>
    </recommendedName>
</protein>
<proteinExistence type="inferred from homology"/>
<evidence type="ECO:0000256" key="9">
    <source>
        <dbReference type="SAM" id="SignalP"/>
    </source>
</evidence>
<reference evidence="10 11" key="1">
    <citation type="submission" date="2020-08" db="EMBL/GenBank/DDBJ databases">
        <authorList>
            <person name="Newling K."/>
            <person name="Davey J."/>
            <person name="Forrester S."/>
        </authorList>
    </citation>
    <scope>NUCLEOTIDE SEQUENCE [LARGE SCALE GENOMIC DNA]</scope>
    <source>
        <strain evidence="11">Crithidia deanei Carvalho (ATCC PRA-265)</strain>
    </source>
</reference>
<dbReference type="GO" id="GO:0009966">
    <property type="term" value="P:regulation of signal transduction"/>
    <property type="evidence" value="ECO:0007669"/>
    <property type="project" value="InterPro"/>
</dbReference>
<dbReference type="OrthoDB" id="5913609at2759"/>
<keyword evidence="3" id="KW-0812">Transmembrane</keyword>
<keyword evidence="6" id="KW-1133">Transmembrane helix</keyword>
<sequence>MKNYVFGLLVATLLSISNLASADSLPSGVTIGKAILYERSAGSESKLFGSESNLLRGYLQLYSPKQTSYSGVNVLIPCGIKLEKADFQNLLTKSGAKGVLVCVSYGDENLLHVSQVLSSSYTTLPIFSISQAESSSIESHLTSSTPLVVSAGASAILTAPYPNNTVTSPFITTTVLHKGKELREKEKGVSRVALSSHFDTMGAFPTHLTTGGASGNVAALELLRRFSTNHAEQPYTSPFELFFMMGSTARLNYAGTTVWLAERKETDLDNYRLFVALDELVEIANDENGDGPILYMHIQDTFKKRADGVFLIDLAKSVSAACGIELKIQAAKTNYQHHDVRFEHEVFANRQLPSVTFSTRRAPQVDQLFRDGNPILSEAAVAAFEKRISFIEKFITAVLDMTEEERVDRSYPGTTSYLSGLLHHAGASSRCPLAANGTALVAYADVVEAQVRQTSRKMKNSNTAVSTKRQDSTIAGSVVFFGPYEQELKVFVAKPMLEELVYAVGIVALVLLFAWKELEGNLSVLWSE</sequence>
<evidence type="ECO:0000313" key="10">
    <source>
        <dbReference type="EMBL" id="CAD2215816.1"/>
    </source>
</evidence>
<dbReference type="PANTHER" id="PTHR31826">
    <property type="entry name" value="NICALIN"/>
    <property type="match status" value="1"/>
</dbReference>
<name>A0A7G2C7U5_9TRYP</name>
<evidence type="ECO:0000256" key="4">
    <source>
        <dbReference type="ARBA" id="ARBA00022729"/>
    </source>
</evidence>
<dbReference type="Gene3D" id="3.40.630.10">
    <property type="entry name" value="Zn peptidases"/>
    <property type="match status" value="1"/>
</dbReference>
<keyword evidence="8" id="KW-0325">Glycoprotein</keyword>
<feature type="signal peptide" evidence="9">
    <location>
        <begin position="1"/>
        <end position="22"/>
    </location>
</feature>
<dbReference type="Proteomes" id="UP000515908">
    <property type="component" value="Chromosome 05"/>
</dbReference>
<comment type="subcellular location">
    <subcellularLocation>
        <location evidence="1">Endoplasmic reticulum membrane</location>
        <topology evidence="1">Single-pass membrane protein</topology>
    </subcellularLocation>
</comment>
<evidence type="ECO:0000256" key="7">
    <source>
        <dbReference type="ARBA" id="ARBA00023136"/>
    </source>
</evidence>
<evidence type="ECO:0000256" key="5">
    <source>
        <dbReference type="ARBA" id="ARBA00022824"/>
    </source>
</evidence>
<dbReference type="AlphaFoldDB" id="A0A7G2C7U5"/>
<evidence type="ECO:0000256" key="2">
    <source>
        <dbReference type="ARBA" id="ARBA00007717"/>
    </source>
</evidence>
<dbReference type="VEuPathDB" id="TriTrypDB:ADEAN_000327400"/>
<evidence type="ECO:0000256" key="1">
    <source>
        <dbReference type="ARBA" id="ARBA00004389"/>
    </source>
</evidence>
<evidence type="ECO:0000256" key="3">
    <source>
        <dbReference type="ARBA" id="ARBA00022692"/>
    </source>
</evidence>
<keyword evidence="11" id="KW-1185">Reference proteome</keyword>
<evidence type="ECO:0000256" key="6">
    <source>
        <dbReference type="ARBA" id="ARBA00022989"/>
    </source>
</evidence>
<evidence type="ECO:0000256" key="8">
    <source>
        <dbReference type="ARBA" id="ARBA00023180"/>
    </source>
</evidence>
<feature type="chain" id="PRO_5028866393" description="Nicastrin" evidence="9">
    <location>
        <begin position="23"/>
        <end position="528"/>
    </location>
</feature>
<keyword evidence="4 9" id="KW-0732">Signal</keyword>
<keyword evidence="7" id="KW-0472">Membrane</keyword>
<dbReference type="SUPFAM" id="SSF53187">
    <property type="entry name" value="Zn-dependent exopeptidases"/>
    <property type="match status" value="1"/>
</dbReference>
<dbReference type="InterPro" id="IPR016574">
    <property type="entry name" value="Nicalin"/>
</dbReference>
<dbReference type="GO" id="GO:0005789">
    <property type="term" value="C:endoplasmic reticulum membrane"/>
    <property type="evidence" value="ECO:0007669"/>
    <property type="project" value="UniProtKB-SubCell"/>
</dbReference>
<evidence type="ECO:0000313" key="11">
    <source>
        <dbReference type="Proteomes" id="UP000515908"/>
    </source>
</evidence>
<dbReference type="EMBL" id="LR877149">
    <property type="protein sequence ID" value="CAD2215816.1"/>
    <property type="molecule type" value="Genomic_DNA"/>
</dbReference>
<accession>A0A7G2C7U5</accession>
<organism evidence="10 11">
    <name type="scientific">Angomonas deanei</name>
    <dbReference type="NCBI Taxonomy" id="59799"/>
    <lineage>
        <taxon>Eukaryota</taxon>
        <taxon>Discoba</taxon>
        <taxon>Euglenozoa</taxon>
        <taxon>Kinetoplastea</taxon>
        <taxon>Metakinetoplastina</taxon>
        <taxon>Trypanosomatida</taxon>
        <taxon>Trypanosomatidae</taxon>
        <taxon>Strigomonadinae</taxon>
        <taxon>Angomonas</taxon>
    </lineage>
</organism>
<keyword evidence="5" id="KW-0256">Endoplasmic reticulum</keyword>
<gene>
    <name evidence="10" type="ORF">ADEAN_000327400</name>
</gene>